<dbReference type="RefSeq" id="WP_169678145.1">
    <property type="nucleotide sequence ID" value="NZ_JABBNU010000002.1"/>
</dbReference>
<accession>A0A848ISU4</accession>
<dbReference type="PANTHER" id="PTHR24412:SF489">
    <property type="entry name" value="RING FINGER DOMAIN AND KELCH REPEAT-CONTAINING PROTEIN DDB_G0271372"/>
    <property type="match status" value="1"/>
</dbReference>
<dbReference type="SUPFAM" id="SSF117281">
    <property type="entry name" value="Kelch motif"/>
    <property type="match status" value="1"/>
</dbReference>
<reference evidence="3 4" key="1">
    <citation type="submission" date="2020-04" db="EMBL/GenBank/DDBJ databases">
        <title>Flammeovirgaceae bacterium KN852 isolated from deep sea.</title>
        <authorList>
            <person name="Zhang D.-C."/>
        </authorList>
    </citation>
    <scope>NUCLEOTIDE SEQUENCE [LARGE SCALE GENOMIC DNA]</scope>
    <source>
        <strain evidence="3 4">KN852</strain>
    </source>
</reference>
<organism evidence="3 4">
    <name type="scientific">Marinigracilibium pacificum</name>
    <dbReference type="NCBI Taxonomy" id="2729599"/>
    <lineage>
        <taxon>Bacteria</taxon>
        <taxon>Pseudomonadati</taxon>
        <taxon>Bacteroidota</taxon>
        <taxon>Cytophagia</taxon>
        <taxon>Cytophagales</taxon>
        <taxon>Flammeovirgaceae</taxon>
        <taxon>Marinigracilibium</taxon>
    </lineage>
</organism>
<evidence type="ECO:0000256" key="2">
    <source>
        <dbReference type="ARBA" id="ARBA00022737"/>
    </source>
</evidence>
<dbReference type="InterPro" id="IPR015915">
    <property type="entry name" value="Kelch-typ_b-propeller"/>
</dbReference>
<sequence>MNKFYFLLLAMILFACDDVIDDSTSEEGNWIRKSSFEGVGRSNPVVFTVEDKAFVGLGFDGDNFLIDFWVYDPDLNFWKRIADFPGQARTSAVAFSIGNKGYVGTGYNEEGELSDFYVYDVDADSWSRIADFGGGPRYESVAYSLGDNGYVGAGYNGNYLKDFWKYNPTNDSWDQIISIKGEKRMAANSFVIDGNAYIVTGSNNGILESDFWQYNPESVDWFELADLYEDEDYSKVRENGVAFALNGYGYLTTGNNGANLKSTYEYNPIDDTWKEKTSFEGVERQGAIGFTVKGRSFVGLGRNSSLRFDDIWEFIPFEEYNDED</sequence>
<evidence type="ECO:0000256" key="1">
    <source>
        <dbReference type="ARBA" id="ARBA00022441"/>
    </source>
</evidence>
<keyword evidence="2" id="KW-0677">Repeat</keyword>
<comment type="caution">
    <text evidence="3">The sequence shown here is derived from an EMBL/GenBank/DDBJ whole genome shotgun (WGS) entry which is preliminary data.</text>
</comment>
<dbReference type="EMBL" id="JABBNU010000002">
    <property type="protein sequence ID" value="NMM47523.1"/>
    <property type="molecule type" value="Genomic_DNA"/>
</dbReference>
<name>A0A848ISU4_9BACT</name>
<dbReference type="Pfam" id="PF24681">
    <property type="entry name" value="Kelch_KLHDC2_KLHL20_DRC7"/>
    <property type="match status" value="1"/>
</dbReference>
<dbReference type="Proteomes" id="UP000559010">
    <property type="component" value="Unassembled WGS sequence"/>
</dbReference>
<dbReference type="AlphaFoldDB" id="A0A848ISU4"/>
<protein>
    <submittedName>
        <fullName evidence="3">Galactose oxidase</fullName>
    </submittedName>
</protein>
<gene>
    <name evidence="3" type="ORF">HH304_03865</name>
</gene>
<evidence type="ECO:0000313" key="3">
    <source>
        <dbReference type="EMBL" id="NMM47523.1"/>
    </source>
</evidence>
<proteinExistence type="predicted"/>
<keyword evidence="1" id="KW-0880">Kelch repeat</keyword>
<evidence type="ECO:0000313" key="4">
    <source>
        <dbReference type="Proteomes" id="UP000559010"/>
    </source>
</evidence>
<dbReference type="Gene3D" id="2.120.10.80">
    <property type="entry name" value="Kelch-type beta propeller"/>
    <property type="match status" value="2"/>
</dbReference>
<dbReference type="PROSITE" id="PS51257">
    <property type="entry name" value="PROKAR_LIPOPROTEIN"/>
    <property type="match status" value="1"/>
</dbReference>
<dbReference type="PANTHER" id="PTHR24412">
    <property type="entry name" value="KELCH PROTEIN"/>
    <property type="match status" value="1"/>
</dbReference>
<keyword evidence="4" id="KW-1185">Reference proteome</keyword>